<dbReference type="PANTHER" id="PTHR38037:SF1">
    <property type="entry name" value="ATP-DEPENDENT ZINC PROTEASE DOMAIN-CONTAINING PROTEIN-RELATED"/>
    <property type="match status" value="1"/>
</dbReference>
<dbReference type="RefSeq" id="WP_373655257.1">
    <property type="nucleotide sequence ID" value="NZ_JBGUAW010000004.1"/>
</dbReference>
<name>A0ABV4TT19_9GAMM</name>
<protein>
    <submittedName>
        <fullName evidence="2">ATP-dependent zinc protease</fullName>
    </submittedName>
</protein>
<keyword evidence="2" id="KW-0645">Protease</keyword>
<accession>A0ABV4TT19</accession>
<dbReference type="GO" id="GO:0006508">
    <property type="term" value="P:proteolysis"/>
    <property type="evidence" value="ECO:0007669"/>
    <property type="project" value="UniProtKB-KW"/>
</dbReference>
<dbReference type="Gene3D" id="2.40.70.10">
    <property type="entry name" value="Acid Proteases"/>
    <property type="match status" value="1"/>
</dbReference>
<gene>
    <name evidence="2" type="ORF">ACERLL_06475</name>
</gene>
<sequence>MNRGRNSPDASAVLGWREWVALPELGLGQVKAKVDTGARTSALHAFFVEPYIERGVRMVRFGVHPAQGDRTAVIASAPATDRRWVRDSGGHRERRYVIETPIVLGGATWRVEMTLTNRDTMKFRMLLGRTALQGRYSVDPGRSYLGGRPAAVPGHQKGKA</sequence>
<proteinExistence type="predicted"/>
<feature type="domain" description="Retropepsin-like aspartic endopeptidase" evidence="1">
    <location>
        <begin position="13"/>
        <end position="146"/>
    </location>
</feature>
<dbReference type="GO" id="GO:0008233">
    <property type="term" value="F:peptidase activity"/>
    <property type="evidence" value="ECO:0007669"/>
    <property type="project" value="UniProtKB-KW"/>
</dbReference>
<evidence type="ECO:0000313" key="2">
    <source>
        <dbReference type="EMBL" id="MFA9460472.1"/>
    </source>
</evidence>
<dbReference type="InterPro" id="IPR021109">
    <property type="entry name" value="Peptidase_aspartic_dom_sf"/>
</dbReference>
<dbReference type="PANTHER" id="PTHR38037">
    <property type="entry name" value="ZN_PROTEASE DOMAIN-CONTAINING PROTEIN"/>
    <property type="match status" value="1"/>
</dbReference>
<reference evidence="2 3" key="1">
    <citation type="submission" date="2024-08" db="EMBL/GenBank/DDBJ databases">
        <title>Whole-genome sequencing of halo(alkali)philic microorganisms from hypersaline lakes.</title>
        <authorList>
            <person name="Sorokin D.Y."/>
            <person name="Merkel A.Y."/>
            <person name="Messina E."/>
            <person name="Yakimov M."/>
        </authorList>
    </citation>
    <scope>NUCLEOTIDE SEQUENCE [LARGE SCALE GENOMIC DNA]</scope>
    <source>
        <strain evidence="2 3">Cl-TMA</strain>
    </source>
</reference>
<dbReference type="InterPro" id="IPR008503">
    <property type="entry name" value="Asp_endopeptidase"/>
</dbReference>
<organism evidence="2 3">
    <name type="scientific">Thiohalorhabdus methylotrophus</name>
    <dbReference type="NCBI Taxonomy" id="3242694"/>
    <lineage>
        <taxon>Bacteria</taxon>
        <taxon>Pseudomonadati</taxon>
        <taxon>Pseudomonadota</taxon>
        <taxon>Gammaproteobacteria</taxon>
        <taxon>Thiohalorhabdales</taxon>
        <taxon>Thiohalorhabdaceae</taxon>
        <taxon>Thiohalorhabdus</taxon>
    </lineage>
</organism>
<evidence type="ECO:0000259" key="1">
    <source>
        <dbReference type="Pfam" id="PF05618"/>
    </source>
</evidence>
<comment type="caution">
    <text evidence="2">The sequence shown here is derived from an EMBL/GenBank/DDBJ whole genome shotgun (WGS) entry which is preliminary data.</text>
</comment>
<dbReference type="Pfam" id="PF05618">
    <property type="entry name" value="Zn_protease"/>
    <property type="match status" value="1"/>
</dbReference>
<keyword evidence="3" id="KW-1185">Reference proteome</keyword>
<dbReference type="SUPFAM" id="SSF50630">
    <property type="entry name" value="Acid proteases"/>
    <property type="match status" value="1"/>
</dbReference>
<dbReference type="EMBL" id="JBGUAW010000004">
    <property type="protein sequence ID" value="MFA9460472.1"/>
    <property type="molecule type" value="Genomic_DNA"/>
</dbReference>
<keyword evidence="2" id="KW-0378">Hydrolase</keyword>
<evidence type="ECO:0000313" key="3">
    <source>
        <dbReference type="Proteomes" id="UP001575181"/>
    </source>
</evidence>
<dbReference type="Proteomes" id="UP001575181">
    <property type="component" value="Unassembled WGS sequence"/>
</dbReference>